<dbReference type="GO" id="GO:0003755">
    <property type="term" value="F:peptidyl-prolyl cis-trans isomerase activity"/>
    <property type="evidence" value="ECO:0007669"/>
    <property type="project" value="UniProtKB-KW"/>
</dbReference>
<feature type="domain" description="PPIase FKBP-type" evidence="10">
    <location>
        <begin position="4"/>
        <end position="90"/>
    </location>
</feature>
<evidence type="ECO:0000256" key="6">
    <source>
        <dbReference type="ARBA" id="ARBA00023186"/>
    </source>
</evidence>
<name>A0A4R6QSW3_9BURK</name>
<comment type="catalytic activity">
    <reaction evidence="1 9">
        <text>[protein]-peptidylproline (omega=180) = [protein]-peptidylproline (omega=0)</text>
        <dbReference type="Rhea" id="RHEA:16237"/>
        <dbReference type="Rhea" id="RHEA-COMP:10747"/>
        <dbReference type="Rhea" id="RHEA-COMP:10748"/>
        <dbReference type="ChEBI" id="CHEBI:83833"/>
        <dbReference type="ChEBI" id="CHEBI:83834"/>
        <dbReference type="EC" id="5.2.1.8"/>
    </reaction>
</comment>
<evidence type="ECO:0000256" key="8">
    <source>
        <dbReference type="ARBA" id="ARBA00037071"/>
    </source>
</evidence>
<dbReference type="AlphaFoldDB" id="A0A4R6QSW3"/>
<evidence type="ECO:0000256" key="1">
    <source>
        <dbReference type="ARBA" id="ARBA00000971"/>
    </source>
</evidence>
<dbReference type="FunCoup" id="A0A4R6QSW3">
    <property type="interactions" value="471"/>
</dbReference>
<evidence type="ECO:0000313" key="11">
    <source>
        <dbReference type="EMBL" id="TDP74153.1"/>
    </source>
</evidence>
<evidence type="ECO:0000259" key="10">
    <source>
        <dbReference type="PROSITE" id="PS50059"/>
    </source>
</evidence>
<dbReference type="RefSeq" id="WP_133698808.1">
    <property type="nucleotide sequence ID" value="NZ_SNXS01000001.1"/>
</dbReference>
<keyword evidence="7 9" id="KW-0413">Isomerase</keyword>
<accession>A0A4R6QSW3</accession>
<dbReference type="GO" id="GO:0042026">
    <property type="term" value="P:protein refolding"/>
    <property type="evidence" value="ECO:0007669"/>
    <property type="project" value="UniProtKB-ARBA"/>
</dbReference>
<dbReference type="EMBL" id="SNXS01000001">
    <property type="protein sequence ID" value="TDP74153.1"/>
    <property type="molecule type" value="Genomic_DNA"/>
</dbReference>
<evidence type="ECO:0000256" key="5">
    <source>
        <dbReference type="ARBA" id="ARBA00023110"/>
    </source>
</evidence>
<dbReference type="Proteomes" id="UP000295361">
    <property type="component" value="Unassembled WGS sequence"/>
</dbReference>
<comment type="caution">
    <text evidence="11">The sequence shown here is derived from an EMBL/GenBank/DDBJ whole genome shotgun (WGS) entry which is preliminary data.</text>
</comment>
<evidence type="ECO:0000256" key="4">
    <source>
        <dbReference type="ARBA" id="ARBA00022490"/>
    </source>
</evidence>
<evidence type="ECO:0000256" key="7">
    <source>
        <dbReference type="ARBA" id="ARBA00023235"/>
    </source>
</evidence>
<dbReference type="GO" id="GO:0005737">
    <property type="term" value="C:cytoplasm"/>
    <property type="evidence" value="ECO:0007669"/>
    <property type="project" value="UniProtKB-SubCell"/>
</dbReference>
<organism evidence="11 12">
    <name type="scientific">Roseateles toxinivorans</name>
    <dbReference type="NCBI Taxonomy" id="270368"/>
    <lineage>
        <taxon>Bacteria</taxon>
        <taxon>Pseudomonadati</taxon>
        <taxon>Pseudomonadota</taxon>
        <taxon>Betaproteobacteria</taxon>
        <taxon>Burkholderiales</taxon>
        <taxon>Sphaerotilaceae</taxon>
        <taxon>Roseateles</taxon>
    </lineage>
</organism>
<sequence length="173" mass="18640">MQISNPCVVSLSWRLDDAQGQLIDELAEPMEFFYGGNDLLAKVEEAIAGKEAGFEASLHLEPEHAFGDYDSSLVCFEARSLFPEELSAGMQLDGLPEGAVTPDMPASTLYTVTEVYPEHVVLDGNHPLAGIALRMHLKVVAVRAATEEEVGSGSVGEPVFSLLSMQPPSQQVH</sequence>
<keyword evidence="4" id="KW-0963">Cytoplasm</keyword>
<dbReference type="InterPro" id="IPR046357">
    <property type="entry name" value="PPIase_dom_sf"/>
</dbReference>
<dbReference type="SUPFAM" id="SSF54534">
    <property type="entry name" value="FKBP-like"/>
    <property type="match status" value="1"/>
</dbReference>
<comment type="function">
    <text evidence="8">Also involved in hydrogenase metallocenter assembly, probably by participating in the nickel insertion step. This function in hydrogenase biosynthesis requires chaperone activity and the presence of the metal-binding domain, but not PPIase activity.</text>
</comment>
<evidence type="ECO:0000256" key="2">
    <source>
        <dbReference type="ARBA" id="ARBA00004496"/>
    </source>
</evidence>
<dbReference type="EC" id="5.2.1.8" evidence="9"/>
<evidence type="ECO:0000256" key="3">
    <source>
        <dbReference type="ARBA" id="ARBA00006577"/>
    </source>
</evidence>
<dbReference type="InterPro" id="IPR001179">
    <property type="entry name" value="PPIase_FKBP_dom"/>
</dbReference>
<gene>
    <name evidence="11" type="ORF">DES47_101205</name>
</gene>
<protein>
    <recommendedName>
        <fullName evidence="9">peptidylprolyl isomerase</fullName>
        <ecNumber evidence="9">5.2.1.8</ecNumber>
    </recommendedName>
</protein>
<proteinExistence type="inferred from homology"/>
<dbReference type="PANTHER" id="PTHR47861">
    <property type="entry name" value="FKBP-TYPE PEPTIDYL-PROLYL CIS-TRANS ISOMERASE SLYD"/>
    <property type="match status" value="1"/>
</dbReference>
<dbReference type="OrthoDB" id="9808891at2"/>
<reference evidence="11 12" key="1">
    <citation type="submission" date="2019-03" db="EMBL/GenBank/DDBJ databases">
        <title>Genomic Encyclopedia of Type Strains, Phase IV (KMG-IV): sequencing the most valuable type-strain genomes for metagenomic binning, comparative biology and taxonomic classification.</title>
        <authorList>
            <person name="Goeker M."/>
        </authorList>
    </citation>
    <scope>NUCLEOTIDE SEQUENCE [LARGE SCALE GENOMIC DNA]</scope>
    <source>
        <strain evidence="11 12">DSM 16998</strain>
    </source>
</reference>
<comment type="similarity">
    <text evidence="3">Belongs to the FKBP-type PPIase family.</text>
</comment>
<keyword evidence="12" id="KW-1185">Reference proteome</keyword>
<dbReference type="InParanoid" id="A0A4R6QSW3"/>
<evidence type="ECO:0000256" key="9">
    <source>
        <dbReference type="PROSITE-ProRule" id="PRU00277"/>
    </source>
</evidence>
<dbReference type="Gene3D" id="3.10.50.40">
    <property type="match status" value="1"/>
</dbReference>
<comment type="subcellular location">
    <subcellularLocation>
        <location evidence="2">Cytoplasm</location>
    </subcellularLocation>
</comment>
<keyword evidence="5 9" id="KW-0697">Rotamase</keyword>
<dbReference type="PROSITE" id="PS50059">
    <property type="entry name" value="FKBP_PPIASE"/>
    <property type="match status" value="1"/>
</dbReference>
<keyword evidence="6" id="KW-0143">Chaperone</keyword>
<dbReference type="PANTHER" id="PTHR47861:SF3">
    <property type="entry name" value="FKBP-TYPE PEPTIDYL-PROLYL CIS-TRANS ISOMERASE SLYD"/>
    <property type="match status" value="1"/>
</dbReference>
<evidence type="ECO:0000313" key="12">
    <source>
        <dbReference type="Proteomes" id="UP000295361"/>
    </source>
</evidence>